<name>A0A818YUK4_9BILA</name>
<reference evidence="1" key="1">
    <citation type="submission" date="2021-02" db="EMBL/GenBank/DDBJ databases">
        <authorList>
            <person name="Nowell W R."/>
        </authorList>
    </citation>
    <scope>NUCLEOTIDE SEQUENCE</scope>
</reference>
<proteinExistence type="predicted"/>
<accession>A0A818YUK4</accession>
<protein>
    <submittedName>
        <fullName evidence="1">Uncharacterized protein</fullName>
    </submittedName>
</protein>
<evidence type="ECO:0000313" key="1">
    <source>
        <dbReference type="EMBL" id="CAF3760575.1"/>
    </source>
</evidence>
<evidence type="ECO:0000313" key="2">
    <source>
        <dbReference type="Proteomes" id="UP000663874"/>
    </source>
</evidence>
<organism evidence="1 2">
    <name type="scientific">Rotaria sordida</name>
    <dbReference type="NCBI Taxonomy" id="392033"/>
    <lineage>
        <taxon>Eukaryota</taxon>
        <taxon>Metazoa</taxon>
        <taxon>Spiralia</taxon>
        <taxon>Gnathifera</taxon>
        <taxon>Rotifera</taxon>
        <taxon>Eurotatoria</taxon>
        <taxon>Bdelloidea</taxon>
        <taxon>Philodinida</taxon>
        <taxon>Philodinidae</taxon>
        <taxon>Rotaria</taxon>
    </lineage>
</organism>
<comment type="caution">
    <text evidence="1">The sequence shown here is derived from an EMBL/GenBank/DDBJ whole genome shotgun (WGS) entry which is preliminary data.</text>
</comment>
<dbReference type="EMBL" id="CAJOBE010001626">
    <property type="protein sequence ID" value="CAF3760575.1"/>
    <property type="molecule type" value="Genomic_DNA"/>
</dbReference>
<dbReference type="Proteomes" id="UP000663874">
    <property type="component" value="Unassembled WGS sequence"/>
</dbReference>
<sequence length="71" mass="8498">MTNQTIEEFQQDIQNKQSNLRKIQYDYFQQKPLTNKEDISTSTDYFEYLNNQDKNNEFILNSSIVAISKLQ</sequence>
<gene>
    <name evidence="1" type="ORF">FNK824_LOCUS12776</name>
</gene>
<dbReference type="AlphaFoldDB" id="A0A818YUK4"/>